<dbReference type="EMBL" id="CP002351">
    <property type="protein sequence ID" value="AEH51046.1"/>
    <property type="molecule type" value="Genomic_DNA"/>
</dbReference>
<evidence type="ECO:0000256" key="4">
    <source>
        <dbReference type="ARBA" id="ARBA00022692"/>
    </source>
</evidence>
<keyword evidence="5 7" id="KW-1133">Transmembrane helix</keyword>
<evidence type="ECO:0000313" key="11">
    <source>
        <dbReference type="Proteomes" id="UP000006804"/>
    </source>
</evidence>
<dbReference type="Gene3D" id="1.10.287.1260">
    <property type="match status" value="1"/>
</dbReference>
<dbReference type="HOGENOM" id="CLU_037945_1_0_0"/>
<proteinExistence type="inferred from homology"/>
<dbReference type="InterPro" id="IPR010920">
    <property type="entry name" value="LSM_dom_sf"/>
</dbReference>
<dbReference type="AlphaFoldDB" id="F7YYL4"/>
<dbReference type="SUPFAM" id="SSF82861">
    <property type="entry name" value="Mechanosensitive channel protein MscS (YggB), transmembrane region"/>
    <property type="match status" value="1"/>
</dbReference>
<evidence type="ECO:0000256" key="3">
    <source>
        <dbReference type="ARBA" id="ARBA00022475"/>
    </source>
</evidence>
<feature type="transmembrane region" description="Helical" evidence="7">
    <location>
        <begin position="6"/>
        <end position="25"/>
    </location>
</feature>
<keyword evidence="6 7" id="KW-0472">Membrane</keyword>
<dbReference type="GO" id="GO:0008381">
    <property type="term" value="F:mechanosensitive monoatomic ion channel activity"/>
    <property type="evidence" value="ECO:0007669"/>
    <property type="project" value="InterPro"/>
</dbReference>
<keyword evidence="11" id="KW-1185">Reference proteome</keyword>
<dbReference type="Gene3D" id="3.30.70.100">
    <property type="match status" value="1"/>
</dbReference>
<dbReference type="PANTHER" id="PTHR30221">
    <property type="entry name" value="SMALL-CONDUCTANCE MECHANOSENSITIVE CHANNEL"/>
    <property type="match status" value="1"/>
</dbReference>
<organism evidence="10 11">
    <name type="scientific">Pseudothermotoga thermarum DSM 5069</name>
    <dbReference type="NCBI Taxonomy" id="688269"/>
    <lineage>
        <taxon>Bacteria</taxon>
        <taxon>Thermotogati</taxon>
        <taxon>Thermotogota</taxon>
        <taxon>Thermotogae</taxon>
        <taxon>Thermotogales</taxon>
        <taxon>Thermotogaceae</taxon>
        <taxon>Pseudothermotoga</taxon>
    </lineage>
</organism>
<feature type="domain" description="Mechanosensitive ion channel MscS" evidence="8">
    <location>
        <begin position="92"/>
        <end position="153"/>
    </location>
</feature>
<dbReference type="PATRIC" id="fig|688269.3.peg.987"/>
<dbReference type="InterPro" id="IPR045275">
    <property type="entry name" value="MscS_archaea/bacteria_type"/>
</dbReference>
<gene>
    <name evidence="10" type="ORF">Theth_0963</name>
</gene>
<dbReference type="InterPro" id="IPR006685">
    <property type="entry name" value="MscS_channel_2nd"/>
</dbReference>
<reference evidence="10 11" key="1">
    <citation type="submission" date="2010-11" db="EMBL/GenBank/DDBJ databases">
        <title>The complete genome of Thermotoga thermarum DSM 5069.</title>
        <authorList>
            <consortium name="US DOE Joint Genome Institute (JGI-PGF)"/>
            <person name="Lucas S."/>
            <person name="Copeland A."/>
            <person name="Lapidus A."/>
            <person name="Bruce D."/>
            <person name="Goodwin L."/>
            <person name="Pitluck S."/>
            <person name="Kyrpides N."/>
            <person name="Mavromatis K."/>
            <person name="Ivanova N."/>
            <person name="Zeytun A."/>
            <person name="Brettin T."/>
            <person name="Detter J.C."/>
            <person name="Tapia R."/>
            <person name="Han C."/>
            <person name="Land M."/>
            <person name="Hauser L."/>
            <person name="Markowitz V."/>
            <person name="Cheng J.-F."/>
            <person name="Hugenholtz P."/>
            <person name="Woyke T."/>
            <person name="Wu D."/>
            <person name="Spring S."/>
            <person name="Schroeder M."/>
            <person name="Brambilla E."/>
            <person name="Klenk H.-P."/>
            <person name="Eisen J.A."/>
        </authorList>
    </citation>
    <scope>NUCLEOTIDE SEQUENCE [LARGE SCALE GENOMIC DNA]</scope>
    <source>
        <strain evidence="10 11">DSM 5069</strain>
    </source>
</reference>
<dbReference type="eggNOG" id="COG0668">
    <property type="taxonomic scope" value="Bacteria"/>
</dbReference>
<dbReference type="InterPro" id="IPR011014">
    <property type="entry name" value="MscS_channel_TM-2"/>
</dbReference>
<dbReference type="GO" id="GO:0005886">
    <property type="term" value="C:plasma membrane"/>
    <property type="evidence" value="ECO:0007669"/>
    <property type="project" value="UniProtKB-SubCell"/>
</dbReference>
<dbReference type="STRING" id="688269.Theth_0963"/>
<dbReference type="Pfam" id="PF21082">
    <property type="entry name" value="MS_channel_3rd"/>
    <property type="match status" value="1"/>
</dbReference>
<accession>F7YYL4</accession>
<protein>
    <submittedName>
        <fullName evidence="10">MscS Mechanosensitive ion channel</fullName>
    </submittedName>
</protein>
<evidence type="ECO:0000259" key="8">
    <source>
        <dbReference type="Pfam" id="PF00924"/>
    </source>
</evidence>
<feature type="domain" description="Mechanosensitive ion channel MscS C-terminal" evidence="9">
    <location>
        <begin position="163"/>
        <end position="246"/>
    </location>
</feature>
<dbReference type="InterPro" id="IPR011066">
    <property type="entry name" value="MscS_channel_C_sf"/>
</dbReference>
<keyword evidence="3" id="KW-1003">Cell membrane</keyword>
<dbReference type="Proteomes" id="UP000006804">
    <property type="component" value="Chromosome"/>
</dbReference>
<dbReference type="InterPro" id="IPR049278">
    <property type="entry name" value="MS_channel_C"/>
</dbReference>
<dbReference type="PANTHER" id="PTHR30221:SF1">
    <property type="entry name" value="SMALL-CONDUCTANCE MECHANOSENSITIVE CHANNEL"/>
    <property type="match status" value="1"/>
</dbReference>
<feature type="transmembrane region" description="Helical" evidence="7">
    <location>
        <begin position="78"/>
        <end position="103"/>
    </location>
</feature>
<evidence type="ECO:0000313" key="10">
    <source>
        <dbReference type="EMBL" id="AEH51046.1"/>
    </source>
</evidence>
<dbReference type="InterPro" id="IPR023408">
    <property type="entry name" value="MscS_beta-dom_sf"/>
</dbReference>
<dbReference type="RefSeq" id="WP_013932266.1">
    <property type="nucleotide sequence ID" value="NC_015707.1"/>
</dbReference>
<dbReference type="SUPFAM" id="SSF50182">
    <property type="entry name" value="Sm-like ribonucleoproteins"/>
    <property type="match status" value="1"/>
</dbReference>
<evidence type="ECO:0000256" key="1">
    <source>
        <dbReference type="ARBA" id="ARBA00004651"/>
    </source>
</evidence>
<dbReference type="Pfam" id="PF00924">
    <property type="entry name" value="MS_channel_2nd"/>
    <property type="match status" value="1"/>
</dbReference>
<dbReference type="Gene3D" id="2.30.30.60">
    <property type="match status" value="1"/>
</dbReference>
<dbReference type="KEGG" id="tta:Theth_0963"/>
<comment type="subcellular location">
    <subcellularLocation>
        <location evidence="1">Cell membrane</location>
        <topology evidence="1">Multi-pass membrane protein</topology>
    </subcellularLocation>
</comment>
<evidence type="ECO:0000256" key="5">
    <source>
        <dbReference type="ARBA" id="ARBA00022989"/>
    </source>
</evidence>
<evidence type="ECO:0000256" key="2">
    <source>
        <dbReference type="ARBA" id="ARBA00008017"/>
    </source>
</evidence>
<feature type="transmembrane region" description="Helical" evidence="7">
    <location>
        <begin position="46"/>
        <end position="66"/>
    </location>
</feature>
<sequence length="261" mass="29734">MGSILVNLVKTLLTCVISYAIYKMLLRLFYELSYKFRKELKLKNTIRLILGLLVGLIALMVILNIWQVNLIPYLTAYGVAGVVIGLALQEPLVNFFSGLLVLVTGKLSEGKVVDIEGTTGTVEVIHFNYTILRTFDGRKVIIPNRQVWNSKVIDFWPDSVRRVSIKVGVPYDSNIEKVVQILKKCIEEEPLVVKENVTNFVDFSAFSSSSIDFEVFFWVRRESFFEAKISLANRIKQELEKEGIKIPYPQLDVHIKKEDGA</sequence>
<keyword evidence="4 7" id="KW-0812">Transmembrane</keyword>
<evidence type="ECO:0000259" key="9">
    <source>
        <dbReference type="Pfam" id="PF21082"/>
    </source>
</evidence>
<name>F7YYL4_9THEM</name>
<evidence type="ECO:0000256" key="6">
    <source>
        <dbReference type="ARBA" id="ARBA00023136"/>
    </source>
</evidence>
<evidence type="ECO:0000256" key="7">
    <source>
        <dbReference type="SAM" id="Phobius"/>
    </source>
</evidence>
<dbReference type="SUPFAM" id="SSF82689">
    <property type="entry name" value="Mechanosensitive channel protein MscS (YggB), C-terminal domain"/>
    <property type="match status" value="1"/>
</dbReference>
<comment type="similarity">
    <text evidence="2">Belongs to the MscS (TC 1.A.23) family.</text>
</comment>